<reference evidence="2 3" key="1">
    <citation type="journal article" date="2018" name="New Phytol.">
        <title>Phylogenomics of Endogonaceae and evolution of mycorrhizas within Mucoromycota.</title>
        <authorList>
            <person name="Chang Y."/>
            <person name="Desiro A."/>
            <person name="Na H."/>
            <person name="Sandor L."/>
            <person name="Lipzen A."/>
            <person name="Clum A."/>
            <person name="Barry K."/>
            <person name="Grigoriev I.V."/>
            <person name="Martin F.M."/>
            <person name="Stajich J.E."/>
            <person name="Smith M.E."/>
            <person name="Bonito G."/>
            <person name="Spatafora J.W."/>
        </authorList>
    </citation>
    <scope>NUCLEOTIDE SEQUENCE [LARGE SCALE GENOMIC DNA]</scope>
    <source>
        <strain evidence="2 3">GMNB39</strain>
    </source>
</reference>
<dbReference type="OrthoDB" id="538640at2759"/>
<dbReference type="Proteomes" id="UP000268093">
    <property type="component" value="Unassembled WGS sequence"/>
</dbReference>
<accession>A0A433CZZ0</accession>
<dbReference type="SUPFAM" id="SSF89095">
    <property type="entry name" value="GatB/YqeY motif"/>
    <property type="match status" value="1"/>
</dbReference>
<dbReference type="Gene3D" id="1.10.1510.10">
    <property type="entry name" value="Uncharacterised protein YqeY/AIM41 PF09424, N-terminal domain"/>
    <property type="match status" value="1"/>
</dbReference>
<dbReference type="Pfam" id="PF09424">
    <property type="entry name" value="YqeY"/>
    <property type="match status" value="1"/>
</dbReference>
<dbReference type="InterPro" id="IPR003789">
    <property type="entry name" value="Asn/Gln_tRNA_amidoTrase-B-like"/>
</dbReference>
<dbReference type="InterPro" id="IPR023168">
    <property type="entry name" value="GatB_Yqey_C_2"/>
</dbReference>
<keyword evidence="1" id="KW-0496">Mitochondrion</keyword>
<dbReference type="AlphaFoldDB" id="A0A433CZZ0"/>
<comment type="subcellular location">
    <subcellularLocation>
        <location evidence="1">Mitochondrion</location>
    </subcellularLocation>
</comment>
<dbReference type="InterPro" id="IPR042184">
    <property type="entry name" value="YqeY/Aim41_N"/>
</dbReference>
<comment type="caution">
    <text evidence="2">The sequence shown here is derived from an EMBL/GenBank/DDBJ whole genome shotgun (WGS) entry which is preliminary data.</text>
</comment>
<dbReference type="Gene3D" id="1.10.10.410">
    <property type="match status" value="1"/>
</dbReference>
<sequence>MRSKTQPDLNVVKGILSDITYASKATANAKEATTDADISALVQRAIKRRQESITQYKAGGRTDLIETEEKEVVVLQRYLPEQMSEEEIELEVRRVVEVVGAKDQKDLGKVMKKWSVDGARAPRKAVTDVVKRFNADAIEIKI</sequence>
<comment type="similarity">
    <text evidence="1">Belongs to the AIM41 family.</text>
</comment>
<dbReference type="GO" id="GO:0016884">
    <property type="term" value="F:carbon-nitrogen ligase activity, with glutamine as amido-N-donor"/>
    <property type="evidence" value="ECO:0007669"/>
    <property type="project" value="UniProtKB-UniRule"/>
</dbReference>
<keyword evidence="3" id="KW-1185">Reference proteome</keyword>
<dbReference type="InterPro" id="IPR019004">
    <property type="entry name" value="YqeY/Aim41"/>
</dbReference>
<dbReference type="PANTHER" id="PTHR28055">
    <property type="entry name" value="ALTERED INHERITANCE OF MITOCHONDRIA PROTEIN 41, MITOCHONDRIAL"/>
    <property type="match status" value="1"/>
</dbReference>
<dbReference type="GO" id="GO:0005739">
    <property type="term" value="C:mitochondrion"/>
    <property type="evidence" value="ECO:0007669"/>
    <property type="project" value="UniProtKB-SubCell"/>
</dbReference>
<name>A0A433CZZ0_9FUNG</name>
<organism evidence="2 3">
    <name type="scientific">Jimgerdemannia flammicorona</name>
    <dbReference type="NCBI Taxonomy" id="994334"/>
    <lineage>
        <taxon>Eukaryota</taxon>
        <taxon>Fungi</taxon>
        <taxon>Fungi incertae sedis</taxon>
        <taxon>Mucoromycota</taxon>
        <taxon>Mucoromycotina</taxon>
        <taxon>Endogonomycetes</taxon>
        <taxon>Endogonales</taxon>
        <taxon>Endogonaceae</taxon>
        <taxon>Jimgerdemannia</taxon>
    </lineage>
</organism>
<evidence type="ECO:0000313" key="3">
    <source>
        <dbReference type="Proteomes" id="UP000268093"/>
    </source>
</evidence>
<proteinExistence type="inferred from homology"/>
<gene>
    <name evidence="1" type="primary">AIM41</name>
    <name evidence="2" type="ORF">BC936DRAFT_149877</name>
</gene>
<protein>
    <recommendedName>
        <fullName evidence="1">Altered inheritance of mitochondria protein 41</fullName>
    </recommendedName>
</protein>
<feature type="non-terminal residue" evidence="2">
    <location>
        <position position="142"/>
    </location>
</feature>
<evidence type="ECO:0000256" key="1">
    <source>
        <dbReference type="RuleBase" id="RU365099"/>
    </source>
</evidence>
<dbReference type="EMBL" id="RBNI01009508">
    <property type="protein sequence ID" value="RUP44145.1"/>
    <property type="molecule type" value="Genomic_DNA"/>
</dbReference>
<evidence type="ECO:0000313" key="2">
    <source>
        <dbReference type="EMBL" id="RUP44145.1"/>
    </source>
</evidence>
<dbReference type="PANTHER" id="PTHR28055:SF1">
    <property type="entry name" value="ALTERED INHERITANCE OF MITOCHONDRIA PROTEIN 41, MITOCHONDRIAL"/>
    <property type="match status" value="1"/>
</dbReference>